<keyword evidence="1" id="KW-0732">Signal</keyword>
<dbReference type="RefSeq" id="WP_145231175.1">
    <property type="nucleotide sequence ID" value="NZ_CP036343.1"/>
</dbReference>
<proteinExistence type="predicted"/>
<keyword evidence="3" id="KW-1185">Reference proteome</keyword>
<feature type="signal peptide" evidence="1">
    <location>
        <begin position="1"/>
        <end position="29"/>
    </location>
</feature>
<dbReference type="KEGG" id="gax:Pan161_48550"/>
<organism evidence="2 3">
    <name type="scientific">Gimesia algae</name>
    <dbReference type="NCBI Taxonomy" id="2527971"/>
    <lineage>
        <taxon>Bacteria</taxon>
        <taxon>Pseudomonadati</taxon>
        <taxon>Planctomycetota</taxon>
        <taxon>Planctomycetia</taxon>
        <taxon>Planctomycetales</taxon>
        <taxon>Planctomycetaceae</taxon>
        <taxon>Gimesia</taxon>
    </lineage>
</organism>
<evidence type="ECO:0000256" key="1">
    <source>
        <dbReference type="SAM" id="SignalP"/>
    </source>
</evidence>
<reference evidence="2 3" key="1">
    <citation type="submission" date="2019-02" db="EMBL/GenBank/DDBJ databases">
        <title>Deep-cultivation of Planctomycetes and their phenomic and genomic characterization uncovers novel biology.</title>
        <authorList>
            <person name="Wiegand S."/>
            <person name="Jogler M."/>
            <person name="Boedeker C."/>
            <person name="Pinto D."/>
            <person name="Vollmers J."/>
            <person name="Rivas-Marin E."/>
            <person name="Kohn T."/>
            <person name="Peeters S.H."/>
            <person name="Heuer A."/>
            <person name="Rast P."/>
            <person name="Oberbeckmann S."/>
            <person name="Bunk B."/>
            <person name="Jeske O."/>
            <person name="Meyerdierks A."/>
            <person name="Storesund J.E."/>
            <person name="Kallscheuer N."/>
            <person name="Luecker S."/>
            <person name="Lage O.M."/>
            <person name="Pohl T."/>
            <person name="Merkel B.J."/>
            <person name="Hornburger P."/>
            <person name="Mueller R.-W."/>
            <person name="Bruemmer F."/>
            <person name="Labrenz M."/>
            <person name="Spormann A.M."/>
            <person name="Op den Camp H."/>
            <person name="Overmann J."/>
            <person name="Amann R."/>
            <person name="Jetten M.S.M."/>
            <person name="Mascher T."/>
            <person name="Medema M.H."/>
            <person name="Devos D.P."/>
            <person name="Kaster A.-K."/>
            <person name="Ovreas L."/>
            <person name="Rohde M."/>
            <person name="Galperin M.Y."/>
            <person name="Jogler C."/>
        </authorList>
    </citation>
    <scope>NUCLEOTIDE SEQUENCE [LARGE SCALE GENOMIC DNA]</scope>
    <source>
        <strain evidence="2 3">Pan161</strain>
    </source>
</reference>
<protein>
    <submittedName>
        <fullName evidence="2">Uncharacterized protein</fullName>
    </submittedName>
</protein>
<dbReference type="OrthoDB" id="288381at2"/>
<dbReference type="AlphaFoldDB" id="A0A517VJK9"/>
<evidence type="ECO:0000313" key="2">
    <source>
        <dbReference type="EMBL" id="QDT93180.1"/>
    </source>
</evidence>
<feature type="chain" id="PRO_5022053829" evidence="1">
    <location>
        <begin position="30"/>
        <end position="107"/>
    </location>
</feature>
<gene>
    <name evidence="2" type="ORF">Pan161_48550</name>
</gene>
<sequence precursor="true">MKGFRKTVFVSTVLLGMFGTGLAVQTAQAGGGRFFLSFCELCQEENQGRQFKGNTYPWPRYSYHLYRGKRCDTRMNTGLYQRYDYDRYQVKSTQPIHGEMLTLPLPE</sequence>
<name>A0A517VJK9_9PLAN</name>
<dbReference type="EMBL" id="CP036343">
    <property type="protein sequence ID" value="QDT93180.1"/>
    <property type="molecule type" value="Genomic_DNA"/>
</dbReference>
<dbReference type="Proteomes" id="UP000316855">
    <property type="component" value="Chromosome"/>
</dbReference>
<evidence type="ECO:0000313" key="3">
    <source>
        <dbReference type="Proteomes" id="UP000316855"/>
    </source>
</evidence>
<accession>A0A517VJK9</accession>